<evidence type="ECO:0000256" key="2">
    <source>
        <dbReference type="ARBA" id="ARBA00022475"/>
    </source>
</evidence>
<reference evidence="7 8" key="1">
    <citation type="journal article" date="2024" name="Int. J. Syst. Evol. Microbiol.">
        <title>Clostridium omnivorum sp. nov., isolated from anoxic soil under the treatment of reductive soil disinfestation.</title>
        <authorList>
            <person name="Ueki A."/>
            <person name="Tonouchi A."/>
            <person name="Kaku N."/>
            <person name="Honma S."/>
            <person name="Ueki K."/>
        </authorList>
    </citation>
    <scope>NUCLEOTIDE SEQUENCE [LARGE SCALE GENOMIC DNA]</scope>
    <source>
        <strain evidence="7 8">E14</strain>
    </source>
</reference>
<dbReference type="InterPro" id="IPR024923">
    <property type="entry name" value="PG_synth_SpoVB"/>
</dbReference>
<feature type="transmembrane region" description="Helical" evidence="6">
    <location>
        <begin position="381"/>
        <end position="402"/>
    </location>
</feature>
<gene>
    <name evidence="7" type="primary">spoIIIF</name>
    <name evidence="7" type="ORF">bsdE14_13600</name>
</gene>
<feature type="transmembrane region" description="Helical" evidence="6">
    <location>
        <begin position="185"/>
        <end position="206"/>
    </location>
</feature>
<dbReference type="Proteomes" id="UP001208567">
    <property type="component" value="Unassembled WGS sequence"/>
</dbReference>
<keyword evidence="8" id="KW-1185">Reference proteome</keyword>
<sequence>MKKQSLIKGTFILGIAGIVAKFLGFFFRWPLIMLIGDEGIGYYQMSYPLYTFFIAIASGIPVAVSKMVSEKVAVGDKDGSIVVLKKAMLLMVILGGGFTAVLLAFSNQLIAFFKWDYKAYYSLLGISTAPIVISMMSAFRGFFQGLQNMYPTAVSQIIEQLGRVCVGVGLAFILLPKGIEYSAGGAAFGAAAGGILAGIYLISRYFKVRKEFKVRKSGEDRIILTKLLYTAIPISLGATVGTIMSLIDSILVPQKLLQAGFNYSEATTLYGQLTGKAFVLVSVPLTLSMALCTSLVPMIAEAHLLNRRRELIGKVDMAMKLSMVIAIPSTLGLYFMAMPIVNLIFPGHAAGYKILQYLALTIPFIVLAQTSTAIMQGMGKYITPVINLGIGCLVKVIINFVLVPIPGVNIYGAVVGSICGYIVAALLNIWIMKKNLKISLDYFDVIIKPTLASCLMIIAVVFIYMNVYNYTVSNAISCVVSVLGGALVYGLLILLLGVFKYSYIKKRFLRK</sequence>
<evidence type="ECO:0000256" key="6">
    <source>
        <dbReference type="SAM" id="Phobius"/>
    </source>
</evidence>
<dbReference type="InterPro" id="IPR050833">
    <property type="entry name" value="Poly_Biosynth_Transport"/>
</dbReference>
<evidence type="ECO:0000256" key="1">
    <source>
        <dbReference type="ARBA" id="ARBA00004651"/>
    </source>
</evidence>
<feature type="transmembrane region" description="Helical" evidence="6">
    <location>
        <begin position="160"/>
        <end position="179"/>
    </location>
</feature>
<protein>
    <submittedName>
        <fullName evidence="7">Stage V sporulation protein B</fullName>
    </submittedName>
</protein>
<feature type="transmembrane region" description="Helical" evidence="6">
    <location>
        <begin position="354"/>
        <end position="374"/>
    </location>
</feature>
<evidence type="ECO:0000256" key="3">
    <source>
        <dbReference type="ARBA" id="ARBA00022692"/>
    </source>
</evidence>
<feature type="transmembrane region" description="Helical" evidence="6">
    <location>
        <begin position="12"/>
        <end position="35"/>
    </location>
</feature>
<feature type="transmembrane region" description="Helical" evidence="6">
    <location>
        <begin position="479"/>
        <end position="501"/>
    </location>
</feature>
<feature type="transmembrane region" description="Helical" evidence="6">
    <location>
        <begin position="408"/>
        <end position="430"/>
    </location>
</feature>
<dbReference type="RefSeq" id="WP_264849224.1">
    <property type="nucleotide sequence ID" value="NZ_BRXR01000001.1"/>
</dbReference>
<dbReference type="CDD" id="cd13124">
    <property type="entry name" value="MATE_SpoVB_like"/>
    <property type="match status" value="1"/>
</dbReference>
<keyword evidence="2" id="KW-1003">Cell membrane</keyword>
<comment type="subcellular location">
    <subcellularLocation>
        <location evidence="1">Cell membrane</location>
        <topology evidence="1">Multi-pass membrane protein</topology>
    </subcellularLocation>
</comment>
<feature type="transmembrane region" description="Helical" evidence="6">
    <location>
        <begin position="227"/>
        <end position="247"/>
    </location>
</feature>
<keyword evidence="5 6" id="KW-0472">Membrane</keyword>
<dbReference type="PANTHER" id="PTHR30250:SF21">
    <property type="entry name" value="LIPID II FLIPPASE MURJ"/>
    <property type="match status" value="1"/>
</dbReference>
<evidence type="ECO:0000313" key="8">
    <source>
        <dbReference type="Proteomes" id="UP001208567"/>
    </source>
</evidence>
<comment type="caution">
    <text evidence="7">The sequence shown here is derived from an EMBL/GenBank/DDBJ whole genome shotgun (WGS) entry which is preliminary data.</text>
</comment>
<dbReference type="PIRSF" id="PIRSF038958">
    <property type="entry name" value="PG_synth_SpoVB"/>
    <property type="match status" value="1"/>
</dbReference>
<dbReference type="PANTHER" id="PTHR30250">
    <property type="entry name" value="PST FAMILY PREDICTED COLANIC ACID TRANSPORTER"/>
    <property type="match status" value="1"/>
</dbReference>
<feature type="transmembrane region" description="Helical" evidence="6">
    <location>
        <begin position="47"/>
        <end position="68"/>
    </location>
</feature>
<evidence type="ECO:0000256" key="4">
    <source>
        <dbReference type="ARBA" id="ARBA00022989"/>
    </source>
</evidence>
<name>A0ABQ5N4H9_9CLOT</name>
<dbReference type="InterPro" id="IPR002797">
    <property type="entry name" value="Polysacc_synth"/>
</dbReference>
<dbReference type="Pfam" id="PF01943">
    <property type="entry name" value="Polysacc_synt"/>
    <property type="match status" value="1"/>
</dbReference>
<feature type="transmembrane region" description="Helical" evidence="6">
    <location>
        <begin position="89"/>
        <end position="113"/>
    </location>
</feature>
<keyword evidence="3 6" id="KW-0812">Transmembrane</keyword>
<accession>A0ABQ5N4H9</accession>
<feature type="transmembrane region" description="Helical" evidence="6">
    <location>
        <begin position="119"/>
        <end position="139"/>
    </location>
</feature>
<feature type="transmembrane region" description="Helical" evidence="6">
    <location>
        <begin position="277"/>
        <end position="300"/>
    </location>
</feature>
<feature type="transmembrane region" description="Helical" evidence="6">
    <location>
        <begin position="321"/>
        <end position="342"/>
    </location>
</feature>
<feature type="transmembrane region" description="Helical" evidence="6">
    <location>
        <begin position="442"/>
        <end position="467"/>
    </location>
</feature>
<evidence type="ECO:0000256" key="5">
    <source>
        <dbReference type="ARBA" id="ARBA00023136"/>
    </source>
</evidence>
<proteinExistence type="predicted"/>
<dbReference type="EMBL" id="BRXR01000001">
    <property type="protein sequence ID" value="GLC29950.1"/>
    <property type="molecule type" value="Genomic_DNA"/>
</dbReference>
<organism evidence="7 8">
    <name type="scientific">Clostridium omnivorum</name>
    <dbReference type="NCBI Taxonomy" id="1604902"/>
    <lineage>
        <taxon>Bacteria</taxon>
        <taxon>Bacillati</taxon>
        <taxon>Bacillota</taxon>
        <taxon>Clostridia</taxon>
        <taxon>Eubacteriales</taxon>
        <taxon>Clostridiaceae</taxon>
        <taxon>Clostridium</taxon>
    </lineage>
</organism>
<evidence type="ECO:0000313" key="7">
    <source>
        <dbReference type="EMBL" id="GLC29950.1"/>
    </source>
</evidence>
<keyword evidence="4 6" id="KW-1133">Transmembrane helix</keyword>